<dbReference type="NCBIfam" id="TIGR01796">
    <property type="entry name" value="CM_mono_aroH"/>
    <property type="match status" value="1"/>
</dbReference>
<dbReference type="GO" id="GO:0008652">
    <property type="term" value="P:amino acid biosynthetic process"/>
    <property type="evidence" value="ECO:0007669"/>
    <property type="project" value="UniProtKB-UniRule"/>
</dbReference>
<dbReference type="InterPro" id="IPR035959">
    <property type="entry name" value="RutC-like_sf"/>
</dbReference>
<dbReference type="UniPathway" id="UPA00120">
    <property type="reaction ID" value="UER00203"/>
</dbReference>
<dbReference type="Proteomes" id="UP000319498">
    <property type="component" value="Unassembled WGS sequence"/>
</dbReference>
<evidence type="ECO:0000256" key="1">
    <source>
        <dbReference type="NCBIfam" id="TIGR01796"/>
    </source>
</evidence>
<dbReference type="EC" id="5.4.99.5" evidence="1 3"/>
<protein>
    <recommendedName>
        <fullName evidence="1 3">chorismate mutase</fullName>
        <ecNumber evidence="1 3">5.4.99.5</ecNumber>
    </recommendedName>
</protein>
<comment type="catalytic activity">
    <reaction evidence="3">
        <text>chorismate = prephenate</text>
        <dbReference type="Rhea" id="RHEA:13897"/>
        <dbReference type="ChEBI" id="CHEBI:29748"/>
        <dbReference type="ChEBI" id="CHEBI:29934"/>
        <dbReference type="EC" id="5.4.99.5"/>
    </reaction>
</comment>
<evidence type="ECO:0000313" key="4">
    <source>
        <dbReference type="EMBL" id="ASJ53429.1"/>
    </source>
</evidence>
<evidence type="ECO:0000313" key="8">
    <source>
        <dbReference type="Proteomes" id="UP000197781"/>
    </source>
</evidence>
<dbReference type="GO" id="GO:0009073">
    <property type="term" value="P:aromatic amino acid family biosynthetic process"/>
    <property type="evidence" value="ECO:0007669"/>
    <property type="project" value="UniProtKB-UniRule"/>
</dbReference>
<evidence type="ECO:0000256" key="3">
    <source>
        <dbReference type="PROSITE-ProRule" id="PRU00514"/>
    </source>
</evidence>
<feature type="binding site" evidence="2">
    <location>
        <position position="92"/>
    </location>
    <ligand>
        <name>prephenate</name>
        <dbReference type="ChEBI" id="CHEBI:29934"/>
    </ligand>
</feature>
<reference evidence="4 8" key="2">
    <citation type="submission" date="2016-11" db="EMBL/GenBank/DDBJ databases">
        <authorList>
            <person name="Jaros S."/>
            <person name="Januszkiewicz K."/>
            <person name="Wedrychowicz H."/>
        </authorList>
    </citation>
    <scope>NUCLEOTIDE SEQUENCE [LARGE SCALE GENOMIC DNA]</scope>
    <source>
        <strain evidence="4 8">NF2</strain>
    </source>
</reference>
<dbReference type="RefSeq" id="WP_047068990.1">
    <property type="nucleotide sequence ID" value="NZ_BJOL01000002.1"/>
</dbReference>
<dbReference type="Pfam" id="PF07736">
    <property type="entry name" value="CM_1"/>
    <property type="match status" value="1"/>
</dbReference>
<accession>A0A0H0SSM1</accession>
<keyword evidence="3" id="KW-0413">Isomerase</keyword>
<organism evidence="4 8">
    <name type="scientific">Brevibacillus formosus</name>
    <dbReference type="NCBI Taxonomy" id="54913"/>
    <lineage>
        <taxon>Bacteria</taxon>
        <taxon>Bacillati</taxon>
        <taxon>Bacillota</taxon>
        <taxon>Bacilli</taxon>
        <taxon>Bacillales</taxon>
        <taxon>Paenibacillaceae</taxon>
        <taxon>Brevibacillus</taxon>
    </lineage>
</organism>
<evidence type="ECO:0000313" key="7">
    <source>
        <dbReference type="Proteomes" id="UP000035218"/>
    </source>
</evidence>
<dbReference type="Proteomes" id="UP000035218">
    <property type="component" value="Unassembled WGS sequence"/>
</dbReference>
<keyword evidence="9" id="KW-1185">Reference proteome</keyword>
<gene>
    <name evidence="5" type="primary">aroH</name>
    <name evidence="6" type="ORF">AA984_06890</name>
    <name evidence="5" type="ORF">BFO01nite_03930</name>
    <name evidence="4" type="ORF">BP422_07575</name>
</gene>
<dbReference type="EMBL" id="CP018145">
    <property type="protein sequence ID" value="ASJ53429.1"/>
    <property type="molecule type" value="Genomic_DNA"/>
</dbReference>
<evidence type="ECO:0000256" key="2">
    <source>
        <dbReference type="PIRSR" id="PIRSR005965-1"/>
    </source>
</evidence>
<proteinExistence type="predicted"/>
<name>A0A0H0SSM1_9BACL</name>
<reference evidence="6 7" key="1">
    <citation type="submission" date="2015-05" db="EMBL/GenBank/DDBJ databases">
        <title>Genome sequencing project for genomic taxonomy and phylogenomics of Bacillus-like bacteria.</title>
        <authorList>
            <person name="Liu B."/>
            <person name="Wang J."/>
            <person name="Zhu Y."/>
            <person name="Liu G."/>
            <person name="Chen Q."/>
            <person name="Chen Z."/>
            <person name="Lan J."/>
            <person name="Che J."/>
            <person name="Ge C."/>
            <person name="Shi H."/>
            <person name="Pan Z."/>
            <person name="Liu X."/>
        </authorList>
    </citation>
    <scope>NUCLEOTIDE SEQUENCE [LARGE SCALE GENOMIC DNA]</scope>
    <source>
        <strain evidence="6 7">DSM 9885</strain>
    </source>
</reference>
<dbReference type="PIRSF" id="PIRSF005965">
    <property type="entry name" value="Chor_mut_AroH"/>
    <property type="match status" value="1"/>
</dbReference>
<dbReference type="GeneID" id="87584804"/>
<dbReference type="Gene3D" id="3.30.1330.40">
    <property type="entry name" value="RutC-like"/>
    <property type="match status" value="1"/>
</dbReference>
<dbReference type="GO" id="GO:0046417">
    <property type="term" value="P:chorismate metabolic process"/>
    <property type="evidence" value="ECO:0007669"/>
    <property type="project" value="TreeGrafter"/>
</dbReference>
<keyword evidence="2 3" id="KW-0057">Aromatic amino acid biosynthesis</keyword>
<dbReference type="PANTHER" id="PTHR21164">
    <property type="entry name" value="CHORISMATE MUTASE"/>
    <property type="match status" value="1"/>
</dbReference>
<dbReference type="PANTHER" id="PTHR21164:SF0">
    <property type="entry name" value="CHORISMATE MUTASE AROH"/>
    <property type="match status" value="1"/>
</dbReference>
<keyword evidence="2 3" id="KW-0028">Amino-acid biosynthesis</keyword>
<dbReference type="KEGG" id="bfm:BP422_07575"/>
<evidence type="ECO:0000313" key="6">
    <source>
        <dbReference type="EMBL" id="KLH99851.1"/>
    </source>
</evidence>
<dbReference type="GO" id="GO:0004106">
    <property type="term" value="F:chorismate mutase activity"/>
    <property type="evidence" value="ECO:0007669"/>
    <property type="project" value="UniProtKB-UniRule"/>
</dbReference>
<feature type="binding site" evidence="2">
    <location>
        <position position="7"/>
    </location>
    <ligand>
        <name>prephenate</name>
        <dbReference type="ChEBI" id="CHEBI:29934"/>
    </ligand>
</feature>
<dbReference type="Proteomes" id="UP000197781">
    <property type="component" value="Chromosome"/>
</dbReference>
<dbReference type="PROSITE" id="PS51167">
    <property type="entry name" value="CHORISMATE_MUT_1"/>
    <property type="match status" value="1"/>
</dbReference>
<dbReference type="EMBL" id="BJOL01000002">
    <property type="protein sequence ID" value="GED56261.1"/>
    <property type="molecule type" value="Genomic_DNA"/>
</dbReference>
<sequence length="125" mass="13943">MGMRGIRGAVTVEADTREEIVSSTKWLLEEMVSRNEVNPEDIGSIIITTTEDLCATFPAQAARLLEGEAWQYVPLMCAREIPVPGGLPLCIRVMMHVNTDKTAKDIHHVFLREAVKLRPDLTNRG</sequence>
<evidence type="ECO:0000313" key="9">
    <source>
        <dbReference type="Proteomes" id="UP000319498"/>
    </source>
</evidence>
<dbReference type="AlphaFoldDB" id="A0A0H0SSM1"/>
<dbReference type="CDD" id="cd02185">
    <property type="entry name" value="AroH"/>
    <property type="match status" value="1"/>
</dbReference>
<dbReference type="OrthoDB" id="9802232at2"/>
<dbReference type="SUPFAM" id="SSF55298">
    <property type="entry name" value="YjgF-like"/>
    <property type="match status" value="1"/>
</dbReference>
<dbReference type="InterPro" id="IPR008243">
    <property type="entry name" value="Chorismate_mutase_AroH"/>
</dbReference>
<dbReference type="EMBL" id="LDCN01000002">
    <property type="protein sequence ID" value="KLH99851.1"/>
    <property type="molecule type" value="Genomic_DNA"/>
</dbReference>
<reference evidence="5 9" key="3">
    <citation type="submission" date="2019-06" db="EMBL/GenBank/DDBJ databases">
        <title>Whole genome shotgun sequence of Brevibacillus formosus NBRC 15716.</title>
        <authorList>
            <person name="Hosoyama A."/>
            <person name="Uohara A."/>
            <person name="Ohji S."/>
            <person name="Ichikawa N."/>
        </authorList>
    </citation>
    <scope>NUCLEOTIDE SEQUENCE [LARGE SCALE GENOMIC DNA]</scope>
    <source>
        <strain evidence="5 9">NBRC 15716</strain>
    </source>
</reference>
<evidence type="ECO:0000313" key="5">
    <source>
        <dbReference type="EMBL" id="GED56261.1"/>
    </source>
</evidence>